<dbReference type="CDD" id="cd03784">
    <property type="entry name" value="GT1_Gtf-like"/>
    <property type="match status" value="1"/>
</dbReference>
<name>A0ABS9T988_9PSEU</name>
<dbReference type="Proteomes" id="UP001299970">
    <property type="component" value="Unassembled WGS sequence"/>
</dbReference>
<dbReference type="Gene3D" id="3.40.50.2000">
    <property type="entry name" value="Glycogen Phosphorylase B"/>
    <property type="match status" value="2"/>
</dbReference>
<evidence type="ECO:0000259" key="1">
    <source>
        <dbReference type="Pfam" id="PF06722"/>
    </source>
</evidence>
<dbReference type="InterPro" id="IPR010610">
    <property type="entry name" value="EryCIII-like_C"/>
</dbReference>
<dbReference type="RefSeq" id="WP_241035132.1">
    <property type="nucleotide sequence ID" value="NZ_BAAAJF010000018.1"/>
</dbReference>
<protein>
    <submittedName>
        <fullName evidence="2">Glycosyltransferase</fullName>
    </submittedName>
</protein>
<dbReference type="PANTHER" id="PTHR21015:SF22">
    <property type="entry name" value="GLYCOSYLTRANSFERASE"/>
    <property type="match status" value="1"/>
</dbReference>
<evidence type="ECO:0000313" key="3">
    <source>
        <dbReference type="Proteomes" id="UP001299970"/>
    </source>
</evidence>
<comment type="caution">
    <text evidence="2">The sequence shown here is derived from an EMBL/GenBank/DDBJ whole genome shotgun (WGS) entry which is preliminary data.</text>
</comment>
<keyword evidence="3" id="KW-1185">Reference proteome</keyword>
<evidence type="ECO:0000313" key="2">
    <source>
        <dbReference type="EMBL" id="MCH6165097.1"/>
    </source>
</evidence>
<gene>
    <name evidence="2" type="ORF">MMF94_05320</name>
</gene>
<accession>A0ABS9T988</accession>
<dbReference type="Pfam" id="PF06722">
    <property type="entry name" value="EryCIII-like_C"/>
    <property type="match status" value="1"/>
</dbReference>
<sequence length="440" mass="47226">MTRVLITTVPAAGHVRPTVPIARHLVAAGHEVVWYGGRRFRPMIERTGARFVPITADLRFDPDGDALESTDGDRTGGGIRGLRAVVHDIFVASIPAYAADLERHIDAVAPDVVLTDHTFMASPLLARRRGIPTVVFALGPLAVSSIDTAPFGTGLAPSSSTLGRLRNRALALLVQQVLLRRAQSAARRIVAGMGAGPFPGFFADWSLYLADRYLQAGAPEFEYPRSDLPRPIDFIGITDQKGVDHFEPPAWWTDVERARASGVPIVVTTQGSASTKHGQLLLPAVEALAGRDVLHVATTVTREPADVLPADRRPVNLRLERFVPFTELLPHADLLVTNGGYGGVQTSLSFGVPLVVAGRTEDKMETGARVRWSGTGVSVDADQPSPAALGRAVDRVLADGSFRTRARRFRDVYARYSGAATAARIIVDTATAAGHRRTVA</sequence>
<feature type="domain" description="Erythromycin biosynthesis protein CIII-like C-terminal" evidence="1">
    <location>
        <begin position="314"/>
        <end position="411"/>
    </location>
</feature>
<reference evidence="2 3" key="1">
    <citation type="submission" date="2022-03" db="EMBL/GenBank/DDBJ databases">
        <title>Pseudonocardia alaer sp. nov., a novel actinomycete isolated from reed forest soil.</title>
        <authorList>
            <person name="Wang L."/>
        </authorList>
    </citation>
    <scope>NUCLEOTIDE SEQUENCE [LARGE SCALE GENOMIC DNA]</scope>
    <source>
        <strain evidence="2 3">Y-16303</strain>
    </source>
</reference>
<dbReference type="PANTHER" id="PTHR21015">
    <property type="entry name" value="UDP-N-ACETYLGLUCOSAMINE--N-ACETYLMURAMYL-(PENTAPEPTIDE) PYROPHOSPHORYL-UNDECAPRENOL N-ACETYLGLUCOSAMINE TRANSFERASE 1"/>
    <property type="match status" value="1"/>
</dbReference>
<dbReference type="SUPFAM" id="SSF53756">
    <property type="entry name" value="UDP-Glycosyltransferase/glycogen phosphorylase"/>
    <property type="match status" value="1"/>
</dbReference>
<organism evidence="2 3">
    <name type="scientific">Pseudonocardia alaniniphila</name>
    <dbReference type="NCBI Taxonomy" id="75291"/>
    <lineage>
        <taxon>Bacteria</taxon>
        <taxon>Bacillati</taxon>
        <taxon>Actinomycetota</taxon>
        <taxon>Actinomycetes</taxon>
        <taxon>Pseudonocardiales</taxon>
        <taxon>Pseudonocardiaceae</taxon>
        <taxon>Pseudonocardia</taxon>
    </lineage>
</organism>
<proteinExistence type="predicted"/>
<dbReference type="InterPro" id="IPR002213">
    <property type="entry name" value="UDP_glucos_trans"/>
</dbReference>
<dbReference type="EMBL" id="JAKXMK010000004">
    <property type="protein sequence ID" value="MCH6165097.1"/>
    <property type="molecule type" value="Genomic_DNA"/>
</dbReference>